<feature type="compositionally biased region" description="Polar residues" evidence="1">
    <location>
        <begin position="184"/>
        <end position="193"/>
    </location>
</feature>
<evidence type="ECO:0000313" key="2">
    <source>
        <dbReference type="EMBL" id="SDR17248.1"/>
    </source>
</evidence>
<dbReference type="STRING" id="157910.SAMN05445850_3112"/>
<name>A0A1H1GWH4_9BURK</name>
<dbReference type="AlphaFoldDB" id="A0A1H1GWH4"/>
<feature type="compositionally biased region" description="Basic and acidic residues" evidence="1">
    <location>
        <begin position="125"/>
        <end position="145"/>
    </location>
</feature>
<keyword evidence="3" id="KW-1185">Reference proteome</keyword>
<dbReference type="RefSeq" id="WP_090804418.1">
    <property type="nucleotide sequence ID" value="NZ_FNKX01000001.1"/>
</dbReference>
<gene>
    <name evidence="2" type="ORF">SAMN05445850_3112</name>
</gene>
<feature type="region of interest" description="Disordered" evidence="1">
    <location>
        <begin position="103"/>
        <end position="193"/>
    </location>
</feature>
<sequence length="320" mass="35527">MARIRTIKPDFWTDDKLVELDFATRLFFIGTWNHADDNGNLRRSAKSLKMKVFPADAIDCEPLIQSLIAHGMLMEYSVSGADYLHIRCFAKHQVINRKSKSAIPLPPWLSEQPDPRPPEGTGGDGSHREHADSRNKPPEHHDNSRNAHGGLSEDSLTEKEEEREGSKPKGSNDDGGDLIRGSAVDNSTASSSLSAKEIAELLRLWECERGKNPRFAPDAQQIVEWAMRSITAEQLRTAYDDAVAQRDHDRDMTAVNAGFLDPFVAKALAPPKPKPLRSMTDVELEAEGRRLGVSTHGLKLDQCIAKLEQVRTQQRGGHAA</sequence>
<organism evidence="2 3">
    <name type="scientific">Paraburkholderia tuberum</name>
    <dbReference type="NCBI Taxonomy" id="157910"/>
    <lineage>
        <taxon>Bacteria</taxon>
        <taxon>Pseudomonadati</taxon>
        <taxon>Pseudomonadota</taxon>
        <taxon>Betaproteobacteria</taxon>
        <taxon>Burkholderiales</taxon>
        <taxon>Burkholderiaceae</taxon>
        <taxon>Paraburkholderia</taxon>
    </lineage>
</organism>
<dbReference type="EMBL" id="FNKX01000001">
    <property type="protein sequence ID" value="SDR17248.1"/>
    <property type="molecule type" value="Genomic_DNA"/>
</dbReference>
<proteinExistence type="predicted"/>
<evidence type="ECO:0000313" key="3">
    <source>
        <dbReference type="Proteomes" id="UP000199365"/>
    </source>
</evidence>
<reference evidence="3" key="1">
    <citation type="submission" date="2016-10" db="EMBL/GenBank/DDBJ databases">
        <authorList>
            <person name="Varghese N."/>
            <person name="Submissions S."/>
        </authorList>
    </citation>
    <scope>NUCLEOTIDE SEQUENCE [LARGE SCALE GENOMIC DNA]</scope>
    <source>
        <strain evidence="3">DUS833</strain>
    </source>
</reference>
<dbReference type="Proteomes" id="UP000199365">
    <property type="component" value="Unassembled WGS sequence"/>
</dbReference>
<evidence type="ECO:0000256" key="1">
    <source>
        <dbReference type="SAM" id="MobiDB-lite"/>
    </source>
</evidence>
<accession>A0A1H1GWH4</accession>
<feature type="compositionally biased region" description="Basic and acidic residues" evidence="1">
    <location>
        <begin position="156"/>
        <end position="172"/>
    </location>
</feature>
<protein>
    <submittedName>
        <fullName evidence="2">Uncharacterized protein</fullName>
    </submittedName>
</protein>